<dbReference type="FunFam" id="1.10.150.250:FF:000002">
    <property type="entry name" value="Succinate dehydrogenase assembly factor 2, mitochondrial"/>
    <property type="match status" value="1"/>
</dbReference>
<evidence type="ECO:0000256" key="1">
    <source>
        <dbReference type="ARBA" id="ARBA00004305"/>
    </source>
</evidence>
<evidence type="ECO:0000256" key="2">
    <source>
        <dbReference type="ARBA" id="ARBA00023128"/>
    </source>
</evidence>
<dbReference type="SUPFAM" id="SSF109910">
    <property type="entry name" value="YgfY-like"/>
    <property type="match status" value="1"/>
</dbReference>
<evidence type="ECO:0008006" key="8">
    <source>
        <dbReference type="Google" id="ProtNLM"/>
    </source>
</evidence>
<dbReference type="GO" id="GO:0006099">
    <property type="term" value="P:tricarboxylic acid cycle"/>
    <property type="evidence" value="ECO:0007669"/>
    <property type="project" value="TreeGrafter"/>
</dbReference>
<reference evidence="6 7" key="1">
    <citation type="journal article" date="2019" name="Genome Biol. Evol.">
        <title>Nanopore Sequencing Significantly Improves Genome Assembly of the Protozoan Parasite Trypanosoma cruzi.</title>
        <authorList>
            <person name="Diaz-Viraque F."/>
            <person name="Pita S."/>
            <person name="Greif G."/>
            <person name="de Souza R.C.M."/>
            <person name="Iraola G."/>
            <person name="Robello C."/>
        </authorList>
    </citation>
    <scope>NUCLEOTIDE SEQUENCE [LARGE SCALE GENOMIC DNA]</scope>
    <source>
        <strain evidence="6 7">Berenice</strain>
    </source>
</reference>
<accession>A0A7J6YJ49</accession>
<dbReference type="VEuPathDB" id="TriTrypDB:BCY84_00921"/>
<keyword evidence="5" id="KW-1133">Transmembrane helix</keyword>
<dbReference type="AlphaFoldDB" id="A0A7J6YJ49"/>
<dbReference type="InterPro" id="IPR005631">
    <property type="entry name" value="SDH"/>
</dbReference>
<dbReference type="InterPro" id="IPR036714">
    <property type="entry name" value="SDH_sf"/>
</dbReference>
<protein>
    <recommendedName>
        <fullName evidence="8">Succinate dehydrogenase assembly factor 2, mitochondrial</fullName>
    </recommendedName>
</protein>
<feature type="region of interest" description="Disordered" evidence="4">
    <location>
        <begin position="108"/>
        <end position="136"/>
    </location>
</feature>
<dbReference type="Pfam" id="PF03937">
    <property type="entry name" value="Sdh5"/>
    <property type="match status" value="1"/>
</dbReference>
<dbReference type="PANTHER" id="PTHR12469:SF2">
    <property type="entry name" value="SUCCINATE DEHYDROGENASE ASSEMBLY FACTOR 2, MITOCHONDRIAL"/>
    <property type="match status" value="1"/>
</dbReference>
<dbReference type="EMBL" id="JABDHM010000001">
    <property type="protein sequence ID" value="KAF5226735.1"/>
    <property type="molecule type" value="Genomic_DNA"/>
</dbReference>
<dbReference type="VEuPathDB" id="TriTrypDB:ECC02_000236"/>
<dbReference type="GO" id="GO:0006121">
    <property type="term" value="P:mitochondrial electron transport, succinate to ubiquinone"/>
    <property type="evidence" value="ECO:0007669"/>
    <property type="project" value="TreeGrafter"/>
</dbReference>
<dbReference type="Gene3D" id="1.10.150.250">
    <property type="entry name" value="Flavinator of succinate dehydrogenase"/>
    <property type="match status" value="1"/>
</dbReference>
<feature type="transmembrane region" description="Helical" evidence="5">
    <location>
        <begin position="12"/>
        <end position="38"/>
    </location>
</feature>
<dbReference type="Proteomes" id="UP000583944">
    <property type="component" value="Unassembled WGS sequence"/>
</dbReference>
<dbReference type="GO" id="GO:0034553">
    <property type="term" value="P:mitochondrial respiratory chain complex II assembly"/>
    <property type="evidence" value="ECO:0007669"/>
    <property type="project" value="TreeGrafter"/>
</dbReference>
<dbReference type="GO" id="GO:0005759">
    <property type="term" value="C:mitochondrial matrix"/>
    <property type="evidence" value="ECO:0007669"/>
    <property type="project" value="UniProtKB-SubCell"/>
</dbReference>
<organism evidence="6 7">
    <name type="scientific">Trypanosoma cruzi</name>
    <dbReference type="NCBI Taxonomy" id="5693"/>
    <lineage>
        <taxon>Eukaryota</taxon>
        <taxon>Discoba</taxon>
        <taxon>Euglenozoa</taxon>
        <taxon>Kinetoplastea</taxon>
        <taxon>Metakinetoplastina</taxon>
        <taxon>Trypanosomatida</taxon>
        <taxon>Trypanosomatidae</taxon>
        <taxon>Trypanosoma</taxon>
        <taxon>Schizotrypanum</taxon>
    </lineage>
</organism>
<dbReference type="PANTHER" id="PTHR12469">
    <property type="entry name" value="PROTEIN EMI5 HOMOLOG, MITOCHONDRIAL"/>
    <property type="match status" value="1"/>
</dbReference>
<name>A0A7J6YJ49_TRYCR</name>
<comment type="subcellular location">
    <subcellularLocation>
        <location evidence="1">Mitochondrion matrix</location>
    </subcellularLocation>
</comment>
<evidence type="ECO:0000256" key="4">
    <source>
        <dbReference type="SAM" id="MobiDB-lite"/>
    </source>
</evidence>
<keyword evidence="5" id="KW-0472">Membrane</keyword>
<evidence type="ECO:0000256" key="5">
    <source>
        <dbReference type="SAM" id="Phobius"/>
    </source>
</evidence>
<feature type="compositionally biased region" description="Basic and acidic residues" evidence="4">
    <location>
        <begin position="108"/>
        <end position="124"/>
    </location>
</feature>
<evidence type="ECO:0000313" key="7">
    <source>
        <dbReference type="Proteomes" id="UP000583944"/>
    </source>
</evidence>
<evidence type="ECO:0000256" key="3">
    <source>
        <dbReference type="ARBA" id="ARBA00023186"/>
    </source>
</evidence>
<evidence type="ECO:0000313" key="6">
    <source>
        <dbReference type="EMBL" id="KAF5226735.1"/>
    </source>
</evidence>
<gene>
    <name evidence="6" type="ORF">ECC02_000236</name>
</gene>
<keyword evidence="3" id="KW-0143">Chaperone</keyword>
<comment type="caution">
    <text evidence="6">The sequence shown here is derived from an EMBL/GenBank/DDBJ whole genome shotgun (WGS) entry which is preliminary data.</text>
</comment>
<proteinExistence type="predicted"/>
<keyword evidence="5" id="KW-0812">Transmembrane</keyword>
<keyword evidence="2" id="KW-0496">Mitochondrion</keyword>
<sequence length="224" mass="26629">MEVARHSIPSFFIFIHLLILSSVHFSLYLLFLWVYYYYFPLFFFYSRHPWRAQQRKGDLRSIECKRRLRIHPLLGGCGEMLRRFSRRLAPRAKHHDELVKMWRESPRGVDKASEESGLRFRDTRPTPQNEPDDAKRRRLIYQSAYRGMAEMDIILGAFSRHSLEGMPREQLDEYDTILRHFDSDLFKWLVMNEKPPASVAGMSTYKVLQEFVKGGRERLLGQAV</sequence>